<dbReference type="Proteomes" id="UP001321580">
    <property type="component" value="Unassembled WGS sequence"/>
</dbReference>
<keyword evidence="1" id="KW-0732">Signal</keyword>
<protein>
    <submittedName>
        <fullName evidence="2">Uncharacterized protein</fullName>
    </submittedName>
</protein>
<dbReference type="EMBL" id="JASGBI010000001">
    <property type="protein sequence ID" value="MDI9238268.1"/>
    <property type="molecule type" value="Genomic_DNA"/>
</dbReference>
<proteinExistence type="predicted"/>
<feature type="chain" id="PRO_5047334669" evidence="1">
    <location>
        <begin position="26"/>
        <end position="114"/>
    </location>
</feature>
<feature type="signal peptide" evidence="1">
    <location>
        <begin position="1"/>
        <end position="25"/>
    </location>
</feature>
<evidence type="ECO:0000256" key="1">
    <source>
        <dbReference type="SAM" id="SignalP"/>
    </source>
</evidence>
<sequence length="114" mass="12017">MEIMKRIAIVAASAFLAACASVPNAATYAGDVPAEISARPGDEFSWRGRTYTPDRMGDAIRAAKASEGLTSVVLLYGDDATVQDIIDVAIIARAAGLPAFYKQGDKLNPITVSR</sequence>
<comment type="caution">
    <text evidence="2">The sequence shown here is derived from an EMBL/GenBank/DDBJ whole genome shotgun (WGS) entry which is preliminary data.</text>
</comment>
<reference evidence="2 3" key="1">
    <citation type="submission" date="2023-05" db="EMBL/GenBank/DDBJ databases">
        <title>Lysobacter sp. strain LF1 Genome sequencing and assembly.</title>
        <authorList>
            <person name="Jung Y."/>
        </authorList>
    </citation>
    <scope>NUCLEOTIDE SEQUENCE [LARGE SCALE GENOMIC DNA]</scope>
    <source>
        <strain evidence="2 3">LF1</strain>
    </source>
</reference>
<keyword evidence="3" id="KW-1185">Reference proteome</keyword>
<evidence type="ECO:0000313" key="3">
    <source>
        <dbReference type="Proteomes" id="UP001321580"/>
    </source>
</evidence>
<organism evidence="2 3">
    <name type="scientific">Lysobacter stagni</name>
    <dbReference type="NCBI Taxonomy" id="3045172"/>
    <lineage>
        <taxon>Bacteria</taxon>
        <taxon>Pseudomonadati</taxon>
        <taxon>Pseudomonadota</taxon>
        <taxon>Gammaproteobacteria</taxon>
        <taxon>Lysobacterales</taxon>
        <taxon>Lysobacteraceae</taxon>
        <taxon>Lysobacter</taxon>
    </lineage>
</organism>
<evidence type="ECO:0000313" key="2">
    <source>
        <dbReference type="EMBL" id="MDI9238268.1"/>
    </source>
</evidence>
<name>A0ABT6XDQ1_9GAMM</name>
<gene>
    <name evidence="2" type="ORF">QLQ15_05000</name>
</gene>
<dbReference type="PROSITE" id="PS51257">
    <property type="entry name" value="PROKAR_LIPOPROTEIN"/>
    <property type="match status" value="1"/>
</dbReference>
<dbReference type="RefSeq" id="WP_283211743.1">
    <property type="nucleotide sequence ID" value="NZ_JASGBI010000001.1"/>
</dbReference>
<accession>A0ABT6XDQ1</accession>